<evidence type="ECO:0000256" key="2">
    <source>
        <dbReference type="ARBA" id="ARBA00022692"/>
    </source>
</evidence>
<feature type="transmembrane region" description="Helical" evidence="6">
    <location>
        <begin position="12"/>
        <end position="37"/>
    </location>
</feature>
<protein>
    <recommendedName>
        <fullName evidence="5">Signal peptidase I</fullName>
        <ecNumber evidence="5">3.4.21.89</ecNumber>
    </recommendedName>
</protein>
<keyword evidence="3 6" id="KW-1133">Transmembrane helix</keyword>
<evidence type="ECO:0000256" key="4">
    <source>
        <dbReference type="ARBA" id="ARBA00023136"/>
    </source>
</evidence>
<dbReference type="InterPro" id="IPR036286">
    <property type="entry name" value="LexA/Signal_pep-like_sf"/>
</dbReference>
<name>A0ABN2JIP7_9ACTN</name>
<dbReference type="Pfam" id="PF10502">
    <property type="entry name" value="Peptidase_S26"/>
    <property type="match status" value="1"/>
</dbReference>
<evidence type="ECO:0000313" key="9">
    <source>
        <dbReference type="Proteomes" id="UP001501057"/>
    </source>
</evidence>
<evidence type="ECO:0000313" key="8">
    <source>
        <dbReference type="EMBL" id="GAA1728632.1"/>
    </source>
</evidence>
<dbReference type="InterPro" id="IPR019533">
    <property type="entry name" value="Peptidase_S26"/>
</dbReference>
<accession>A0ABN2JIP7</accession>
<keyword evidence="4 6" id="KW-0472">Membrane</keyword>
<gene>
    <name evidence="8" type="ORF">GCM10009710_06560</name>
</gene>
<organism evidence="8 9">
    <name type="scientific">Aeromicrobium alkaliterrae</name>
    <dbReference type="NCBI Taxonomy" id="302168"/>
    <lineage>
        <taxon>Bacteria</taxon>
        <taxon>Bacillati</taxon>
        <taxon>Actinomycetota</taxon>
        <taxon>Actinomycetes</taxon>
        <taxon>Propionibacteriales</taxon>
        <taxon>Nocardioidaceae</taxon>
        <taxon>Aeromicrobium</taxon>
    </lineage>
</organism>
<dbReference type="SUPFAM" id="SSF51306">
    <property type="entry name" value="LexA/Signal peptidase"/>
    <property type="match status" value="1"/>
</dbReference>
<reference evidence="8 9" key="1">
    <citation type="journal article" date="2019" name="Int. J. Syst. Evol. Microbiol.">
        <title>The Global Catalogue of Microorganisms (GCM) 10K type strain sequencing project: providing services to taxonomists for standard genome sequencing and annotation.</title>
        <authorList>
            <consortium name="The Broad Institute Genomics Platform"/>
            <consortium name="The Broad Institute Genome Sequencing Center for Infectious Disease"/>
            <person name="Wu L."/>
            <person name="Ma J."/>
        </authorList>
    </citation>
    <scope>NUCLEOTIDE SEQUENCE [LARGE SCALE GENOMIC DNA]</scope>
    <source>
        <strain evidence="8 9">JCM 13518</strain>
    </source>
</reference>
<comment type="subcellular location">
    <subcellularLocation>
        <location evidence="1">Membrane</location>
    </subcellularLocation>
</comment>
<dbReference type="EC" id="3.4.21.89" evidence="5"/>
<dbReference type="Proteomes" id="UP001501057">
    <property type="component" value="Unassembled WGS sequence"/>
</dbReference>
<sequence>MTRRAHAAPTLLGWAGQVIAWFVILGVLAVLCAAVLVPRVAGATPYTVLTGSMKPGMPPGTLVVVKPVDVDDIGVGDVITYQLESGRPTVVTHRVVGLGFDKNGDRIFQTQGDANSAPDAATVLPVQIRGERWYSVPHLGRLTTLVNGSERTILTGVVVVVLLGYAATMFVSAARDRREAAAPRRQARNKEEVP</sequence>
<evidence type="ECO:0000256" key="1">
    <source>
        <dbReference type="ARBA" id="ARBA00004370"/>
    </source>
</evidence>
<evidence type="ECO:0000256" key="5">
    <source>
        <dbReference type="NCBIfam" id="TIGR02228"/>
    </source>
</evidence>
<keyword evidence="9" id="KW-1185">Reference proteome</keyword>
<evidence type="ECO:0000256" key="3">
    <source>
        <dbReference type="ARBA" id="ARBA00022989"/>
    </source>
</evidence>
<dbReference type="NCBIfam" id="TIGR02228">
    <property type="entry name" value="sigpep_I_arch"/>
    <property type="match status" value="1"/>
</dbReference>
<dbReference type="InterPro" id="IPR001733">
    <property type="entry name" value="Peptidase_S26B"/>
</dbReference>
<dbReference type="PANTHER" id="PTHR10806">
    <property type="entry name" value="SIGNAL PEPTIDASE COMPLEX CATALYTIC SUBUNIT SEC11"/>
    <property type="match status" value="1"/>
</dbReference>
<dbReference type="PANTHER" id="PTHR10806:SF6">
    <property type="entry name" value="SIGNAL PEPTIDASE COMPLEX CATALYTIC SUBUNIT SEC11"/>
    <property type="match status" value="1"/>
</dbReference>
<dbReference type="RefSeq" id="WP_344197706.1">
    <property type="nucleotide sequence ID" value="NZ_BAAAME010000002.1"/>
</dbReference>
<keyword evidence="2 6" id="KW-0812">Transmembrane</keyword>
<feature type="transmembrane region" description="Helical" evidence="6">
    <location>
        <begin position="153"/>
        <end position="174"/>
    </location>
</feature>
<feature type="domain" description="Peptidase S26" evidence="7">
    <location>
        <begin position="27"/>
        <end position="99"/>
    </location>
</feature>
<proteinExistence type="predicted"/>
<comment type="caution">
    <text evidence="8">The sequence shown here is derived from an EMBL/GenBank/DDBJ whole genome shotgun (WGS) entry which is preliminary data.</text>
</comment>
<dbReference type="EMBL" id="BAAAME010000002">
    <property type="protein sequence ID" value="GAA1728632.1"/>
    <property type="molecule type" value="Genomic_DNA"/>
</dbReference>
<dbReference type="CDD" id="cd06530">
    <property type="entry name" value="S26_SPase_I"/>
    <property type="match status" value="1"/>
</dbReference>
<evidence type="ECO:0000259" key="7">
    <source>
        <dbReference type="Pfam" id="PF10502"/>
    </source>
</evidence>
<evidence type="ECO:0000256" key="6">
    <source>
        <dbReference type="SAM" id="Phobius"/>
    </source>
</evidence>